<gene>
    <name evidence="1" type="primary">ppap1</name>
    <name evidence="1" type="ordered locus">BRE_4017</name>
</gene>
<dbReference type="AlphaFoldDB" id="B5RS61"/>
<keyword evidence="1" id="KW-0614">Plasmid</keyword>
<reference evidence="1 2" key="1">
    <citation type="journal article" date="2008" name="PLoS Genet.">
        <title>The genome of Borrelia recurrentis, the agent of deadly louse-borne relapsing fever, is a degraded subset of tick-borne Borrelia duttonii.</title>
        <authorList>
            <person name="Lescot M."/>
            <person name="Audic S."/>
            <person name="Robert C."/>
            <person name="Nguyen T.T."/>
            <person name="Blanc G."/>
            <person name="Cutler S.J."/>
            <person name="Wincker P."/>
            <person name="Couloux A."/>
            <person name="Claverie J.-M."/>
            <person name="Raoult D."/>
            <person name="Drancourt M."/>
        </authorList>
    </citation>
    <scope>NUCLEOTIDE SEQUENCE [LARGE SCALE GENOMIC DNA]</scope>
    <source>
        <strain evidence="1 2">A1</strain>
    </source>
</reference>
<dbReference type="KEGG" id="bre:BRE_4017"/>
<accession>B5RS61</accession>
<geneLocation type="plasmid" evidence="1 2">
    <name>pl35</name>
</geneLocation>
<dbReference type="Proteomes" id="UP000000612">
    <property type="component" value="Plasmid pl35"/>
</dbReference>
<evidence type="ECO:0000313" key="2">
    <source>
        <dbReference type="Proteomes" id="UP000000612"/>
    </source>
</evidence>
<dbReference type="EMBL" id="CP000997">
    <property type="protein sequence ID" value="ACH95197.1"/>
    <property type="molecule type" value="Genomic_DNA"/>
</dbReference>
<dbReference type="InterPro" id="IPR004180">
    <property type="entry name" value="DUF226_BOR_spp"/>
</dbReference>
<dbReference type="Pfam" id="PF02890">
    <property type="entry name" value="DUF226"/>
    <property type="match status" value="1"/>
</dbReference>
<dbReference type="RefSeq" id="WP_012539615.1">
    <property type="nucleotide sequence ID" value="NC_011255.1"/>
</dbReference>
<keyword evidence="2" id="KW-1185">Reference proteome</keyword>
<organism evidence="1 2">
    <name type="scientific">Borrelia recurrentis (strain A1)</name>
    <dbReference type="NCBI Taxonomy" id="412418"/>
    <lineage>
        <taxon>Bacteria</taxon>
        <taxon>Pseudomonadati</taxon>
        <taxon>Spirochaetota</taxon>
        <taxon>Spirochaetia</taxon>
        <taxon>Spirochaetales</taxon>
        <taxon>Borreliaceae</taxon>
        <taxon>Borrelia</taxon>
    </lineage>
</organism>
<dbReference type="HOGENOM" id="CLU_109712_0_0_12"/>
<sequence>MEDSLRRLKEKKLEIEKNQNKKDVFLKVERAKDRTIYHTKIFRDFYAFGIDKNDSNKFFLIFRDLFKDKTCKFHLFSIKDGDKFLGMYYGYRKPIKNVISKYKENGIIKTYTFPKVFYVEFRFKKGSVFCYIKGIYYFFRKEKSNTKYCKILFEIINRLEKQIYAFYGKQLPSGGIIKRWLEKNQK</sequence>
<name>B5RS61_BORRA</name>
<protein>
    <submittedName>
        <fullName evidence="1">Plasmid partitioning associated protein-1</fullName>
    </submittedName>
</protein>
<evidence type="ECO:0000313" key="1">
    <source>
        <dbReference type="EMBL" id="ACH95197.1"/>
    </source>
</evidence>
<proteinExistence type="predicted"/>